<keyword evidence="6" id="KW-0029">Amino-acid transport</keyword>
<evidence type="ECO:0000256" key="10">
    <source>
        <dbReference type="SAM" id="Phobius"/>
    </source>
</evidence>
<keyword evidence="8 10" id="KW-0472">Membrane</keyword>
<dbReference type="GO" id="GO:0015192">
    <property type="term" value="F:L-phenylalanine transmembrane transporter activity"/>
    <property type="evidence" value="ECO:0007669"/>
    <property type="project" value="TreeGrafter"/>
</dbReference>
<evidence type="ECO:0000256" key="8">
    <source>
        <dbReference type="ARBA" id="ARBA00023136"/>
    </source>
</evidence>
<keyword evidence="7 10" id="KW-1133">Transmembrane helix</keyword>
<dbReference type="CDD" id="cd06582">
    <property type="entry name" value="TM_PBP1_LivH_like"/>
    <property type="match status" value="1"/>
</dbReference>
<dbReference type="STRING" id="584708.Apau_1027"/>
<evidence type="ECO:0000256" key="1">
    <source>
        <dbReference type="ARBA" id="ARBA00004651"/>
    </source>
</evidence>
<dbReference type="eggNOG" id="COG0559">
    <property type="taxonomic scope" value="Bacteria"/>
</dbReference>
<keyword evidence="3" id="KW-1003">Cell membrane</keyword>
<dbReference type="EMBL" id="CM001022">
    <property type="protein sequence ID" value="EFQ23454.1"/>
    <property type="molecule type" value="Genomic_DNA"/>
</dbReference>
<dbReference type="Proteomes" id="UP000005096">
    <property type="component" value="Chromosome"/>
</dbReference>
<dbReference type="PANTHER" id="PTHR11795:SF371">
    <property type="entry name" value="HIGH-AFFINITY BRANCHED-CHAIN AMINO ACID TRANSPORT SYSTEM PERMEASE PROTEIN LIVH"/>
    <property type="match status" value="1"/>
</dbReference>
<reference evidence="11 12" key="1">
    <citation type="journal article" date="2010" name="Stand. Genomic Sci.">
        <title>Non-contiguous finished genome sequence of Aminomonas paucivorans type strain (GLU-3).</title>
        <authorList>
            <person name="Pitluck S."/>
            <person name="Yasawong M."/>
            <person name="Held B."/>
            <person name="Lapidus A."/>
            <person name="Nolan M."/>
            <person name="Copeland A."/>
            <person name="Lucas S."/>
            <person name="Del Rio T.G."/>
            <person name="Tice H."/>
            <person name="Cheng J.F."/>
            <person name="Chertkov O."/>
            <person name="Goodwin L."/>
            <person name="Tapia R."/>
            <person name="Han C."/>
            <person name="Liolios K."/>
            <person name="Ivanova N."/>
            <person name="Mavromatis K."/>
            <person name="Ovchinnikova G."/>
            <person name="Pati A."/>
            <person name="Chen A."/>
            <person name="Palaniappan K."/>
            <person name="Land M."/>
            <person name="Hauser L."/>
            <person name="Chang Y.J."/>
            <person name="Jeffries C.D."/>
            <person name="Pukall R."/>
            <person name="Spring S."/>
            <person name="Rohde M."/>
            <person name="Sikorski J."/>
            <person name="Goker M."/>
            <person name="Woyke T."/>
            <person name="Bristow J."/>
            <person name="Eisen J.A."/>
            <person name="Markowitz V."/>
            <person name="Hugenholtz P."/>
            <person name="Kyrpides N.C."/>
            <person name="Klenk H.P."/>
        </authorList>
    </citation>
    <scope>NUCLEOTIDE SEQUENCE [LARGE SCALE GENOMIC DNA]</scope>
    <source>
        <strain evidence="11 12">DSM 12260</strain>
    </source>
</reference>
<feature type="transmembrane region" description="Helical" evidence="10">
    <location>
        <begin position="63"/>
        <end position="85"/>
    </location>
</feature>
<evidence type="ECO:0000256" key="2">
    <source>
        <dbReference type="ARBA" id="ARBA00022448"/>
    </source>
</evidence>
<accession>E3CX04</accession>
<evidence type="ECO:0000313" key="11">
    <source>
        <dbReference type="EMBL" id="EFQ23454.1"/>
    </source>
</evidence>
<dbReference type="RefSeq" id="WP_006300637.1">
    <property type="nucleotide sequence ID" value="NZ_CM001022.1"/>
</dbReference>
<dbReference type="OrthoDB" id="2085at2"/>
<evidence type="ECO:0000256" key="9">
    <source>
        <dbReference type="ARBA" id="ARBA00037998"/>
    </source>
</evidence>
<feature type="transmembrane region" description="Helical" evidence="10">
    <location>
        <begin position="140"/>
        <end position="163"/>
    </location>
</feature>
<dbReference type="PaxDb" id="584708-Apau_1027"/>
<evidence type="ECO:0000256" key="4">
    <source>
        <dbReference type="ARBA" id="ARBA00022519"/>
    </source>
</evidence>
<dbReference type="GO" id="GO:0015190">
    <property type="term" value="F:L-leucine transmembrane transporter activity"/>
    <property type="evidence" value="ECO:0007669"/>
    <property type="project" value="TreeGrafter"/>
</dbReference>
<proteinExistence type="inferred from homology"/>
<evidence type="ECO:0000256" key="3">
    <source>
        <dbReference type="ARBA" id="ARBA00022475"/>
    </source>
</evidence>
<keyword evidence="12" id="KW-1185">Reference proteome</keyword>
<sequence length="297" mass="32130">MSLDMFIQHFFNALTLGSLYGLIAIGYTMVYGILRLINFAHGDIFMLGAYGVFWALTLYSLPWSVAVVLSVVLTAGLGILVDRIAYRPLRSAPRISALISAIGVSFFIENLCIVVFSGIPRPVERPEWLVNVLEFGNIRILPLALVVPAISLVLVAGLFWVVYRTKPGLAMRAISKDIETTRLMGVSVDHIIALTFGLGSALAAAAGIMWALRYPQIHPLMGIFPGFKAFIAAVLGGIGSIQGAMIGGLLLGFIEIMVVAFFPALSGYRDAFAFVLLIVILLLKPTGLMGEKLEEKV</sequence>
<dbReference type="PANTHER" id="PTHR11795">
    <property type="entry name" value="BRANCHED-CHAIN AMINO ACID TRANSPORT SYSTEM PERMEASE PROTEIN LIVH"/>
    <property type="match status" value="1"/>
</dbReference>
<protein>
    <submittedName>
        <fullName evidence="11">Amino acid/amide ABC transporter membrane protein 1, HAAT family</fullName>
    </submittedName>
</protein>
<dbReference type="HOGENOM" id="CLU_039929_3_0_0"/>
<evidence type="ECO:0000256" key="6">
    <source>
        <dbReference type="ARBA" id="ARBA00022970"/>
    </source>
</evidence>
<feature type="transmembrane region" description="Helical" evidence="10">
    <location>
        <begin position="191"/>
        <end position="211"/>
    </location>
</feature>
<comment type="subcellular location">
    <subcellularLocation>
        <location evidence="1">Cell membrane</location>
        <topology evidence="1">Multi-pass membrane protein</topology>
    </subcellularLocation>
</comment>
<dbReference type="GO" id="GO:0042941">
    <property type="term" value="P:D-alanine transmembrane transport"/>
    <property type="evidence" value="ECO:0007669"/>
    <property type="project" value="TreeGrafter"/>
</dbReference>
<evidence type="ECO:0000313" key="12">
    <source>
        <dbReference type="Proteomes" id="UP000005096"/>
    </source>
</evidence>
<dbReference type="GO" id="GO:0015808">
    <property type="term" value="P:L-alanine transport"/>
    <property type="evidence" value="ECO:0007669"/>
    <property type="project" value="TreeGrafter"/>
</dbReference>
<keyword evidence="5 10" id="KW-0812">Transmembrane</keyword>
<gene>
    <name evidence="11" type="ORF">Apau_1027</name>
</gene>
<evidence type="ECO:0000256" key="7">
    <source>
        <dbReference type="ARBA" id="ARBA00022989"/>
    </source>
</evidence>
<dbReference type="GO" id="GO:0005304">
    <property type="term" value="F:L-valine transmembrane transporter activity"/>
    <property type="evidence" value="ECO:0007669"/>
    <property type="project" value="TreeGrafter"/>
</dbReference>
<dbReference type="InterPro" id="IPR001851">
    <property type="entry name" value="ABC_transp_permease"/>
</dbReference>
<dbReference type="GO" id="GO:0015188">
    <property type="term" value="F:L-isoleucine transmembrane transporter activity"/>
    <property type="evidence" value="ECO:0007669"/>
    <property type="project" value="TreeGrafter"/>
</dbReference>
<evidence type="ECO:0000256" key="5">
    <source>
        <dbReference type="ARBA" id="ARBA00022692"/>
    </source>
</evidence>
<keyword evidence="2" id="KW-0813">Transport</keyword>
<feature type="transmembrane region" description="Helical" evidence="10">
    <location>
        <begin position="97"/>
        <end position="120"/>
    </location>
</feature>
<feature type="transmembrane region" description="Helical" evidence="10">
    <location>
        <begin position="6"/>
        <end position="27"/>
    </location>
</feature>
<organism evidence="11 12">
    <name type="scientific">Aminomonas paucivorans DSM 12260</name>
    <dbReference type="NCBI Taxonomy" id="584708"/>
    <lineage>
        <taxon>Bacteria</taxon>
        <taxon>Thermotogati</taxon>
        <taxon>Synergistota</taxon>
        <taxon>Synergistia</taxon>
        <taxon>Synergistales</taxon>
        <taxon>Synergistaceae</taxon>
        <taxon>Aminomonas</taxon>
    </lineage>
</organism>
<dbReference type="Pfam" id="PF02653">
    <property type="entry name" value="BPD_transp_2"/>
    <property type="match status" value="1"/>
</dbReference>
<name>E3CX04_9BACT</name>
<dbReference type="AlphaFoldDB" id="E3CX04"/>
<feature type="transmembrane region" description="Helical" evidence="10">
    <location>
        <begin position="271"/>
        <end position="290"/>
    </location>
</feature>
<keyword evidence="4" id="KW-0997">Cell inner membrane</keyword>
<dbReference type="InterPro" id="IPR052157">
    <property type="entry name" value="BCAA_transport_permease"/>
</dbReference>
<feature type="transmembrane region" description="Helical" evidence="10">
    <location>
        <begin position="39"/>
        <end position="57"/>
    </location>
</feature>
<dbReference type="GO" id="GO:0005886">
    <property type="term" value="C:plasma membrane"/>
    <property type="evidence" value="ECO:0007669"/>
    <property type="project" value="UniProtKB-SubCell"/>
</dbReference>
<comment type="similarity">
    <text evidence="9">Belongs to the binding-protein-dependent transport system permease family. LivHM subfamily.</text>
</comment>
<dbReference type="GO" id="GO:1903806">
    <property type="term" value="P:L-isoleucine import across plasma membrane"/>
    <property type="evidence" value="ECO:0007669"/>
    <property type="project" value="TreeGrafter"/>
</dbReference>